<feature type="transmembrane region" description="Helical" evidence="7">
    <location>
        <begin position="203"/>
        <end position="222"/>
    </location>
</feature>
<feature type="domain" description="EccD-like transmembrane" evidence="8">
    <location>
        <begin position="127"/>
        <end position="453"/>
    </location>
</feature>
<dbReference type="EMBL" id="FOGI01000001">
    <property type="protein sequence ID" value="SEQ96096.1"/>
    <property type="molecule type" value="Genomic_DNA"/>
</dbReference>
<feature type="transmembrane region" description="Helical" evidence="7">
    <location>
        <begin position="363"/>
        <end position="383"/>
    </location>
</feature>
<gene>
    <name evidence="9" type="ORF">SAMN04487818_10191</name>
</gene>
<evidence type="ECO:0000256" key="7">
    <source>
        <dbReference type="SAM" id="Phobius"/>
    </source>
</evidence>
<feature type="transmembrane region" description="Helical" evidence="7">
    <location>
        <begin position="314"/>
        <end position="336"/>
    </location>
</feature>
<dbReference type="NCBIfam" id="TIGR03920">
    <property type="entry name" value="T7SS_EccD"/>
    <property type="match status" value="1"/>
</dbReference>
<feature type="transmembrane region" description="Helical" evidence="7">
    <location>
        <begin position="234"/>
        <end position="267"/>
    </location>
</feature>
<evidence type="ECO:0000313" key="9">
    <source>
        <dbReference type="EMBL" id="SEQ96096.1"/>
    </source>
</evidence>
<dbReference type="InterPro" id="IPR006707">
    <property type="entry name" value="T7SS_EccD"/>
</dbReference>
<keyword evidence="3" id="KW-1003">Cell membrane</keyword>
<dbReference type="Pfam" id="PF08817">
    <property type="entry name" value="YukD"/>
    <property type="match status" value="1"/>
</dbReference>
<keyword evidence="4 7" id="KW-0812">Transmembrane</keyword>
<accession>A0A1H9KA55</accession>
<keyword evidence="10" id="KW-1185">Reference proteome</keyword>
<evidence type="ECO:0000256" key="6">
    <source>
        <dbReference type="ARBA" id="ARBA00023136"/>
    </source>
</evidence>
<dbReference type="InterPro" id="IPR044049">
    <property type="entry name" value="EccD_transm"/>
</dbReference>
<keyword evidence="5 7" id="KW-1133">Transmembrane helix</keyword>
<dbReference type="Gene3D" id="3.10.20.90">
    <property type="entry name" value="Phosphatidylinositol 3-kinase Catalytic Subunit, Chain A, domain 1"/>
    <property type="match status" value="1"/>
</dbReference>
<evidence type="ECO:0000256" key="3">
    <source>
        <dbReference type="ARBA" id="ARBA00022475"/>
    </source>
</evidence>
<feature type="transmembrane region" description="Helical" evidence="7">
    <location>
        <begin position="395"/>
        <end position="414"/>
    </location>
</feature>
<evidence type="ECO:0000256" key="4">
    <source>
        <dbReference type="ARBA" id="ARBA00022692"/>
    </source>
</evidence>
<sequence>MATTAAAGSGEMCRLTICGPASRVELAVPAHVPLADLMPTVLGHLDPALATTGLAHGGWVLQRLGEPPLDEDNGTAALGLYDGDLLHLRPRDALLPLVDFDDLVDGIHTGLSAREDKWRPSMTKRALVVLMGLVAAAAVFAAGANAIFAGAVAVVLLAAAAAASRALGDRPAALVLAAFGTVSAALAGLAIPAGVHGLFTGPGVLAGAAAATVAGVIARVAVGGTDAPFTAVGVAALLATIGGGFATVTGFSSAAAAAVTLVLALALVRAAPLASARLAGLAVDQVPTSAAEFQQDLDPQPSARVLKSANRANAYLTAFFVSLGAVAGVSMVILAFDSKWDAKTLTAVTALLMLLHARELNATFQRLSAMAPAIAGLFALLLVGTTEVSQPFRPVLLGGLVIAAGLALAAAHVIPERKLVPRWGRWGDLLHWGTALAVIPLALSVAGVYTALMAAWS</sequence>
<evidence type="ECO:0000259" key="8">
    <source>
        <dbReference type="Pfam" id="PF19053"/>
    </source>
</evidence>
<reference evidence="10" key="1">
    <citation type="submission" date="2016-10" db="EMBL/GenBank/DDBJ databases">
        <authorList>
            <person name="Varghese N."/>
            <person name="Submissions S."/>
        </authorList>
    </citation>
    <scope>NUCLEOTIDE SEQUENCE [LARGE SCALE GENOMIC DNA]</scope>
    <source>
        <strain evidence="10">DSM 44260</strain>
    </source>
</reference>
<evidence type="ECO:0000256" key="2">
    <source>
        <dbReference type="ARBA" id="ARBA00006162"/>
    </source>
</evidence>
<comment type="subcellular location">
    <subcellularLocation>
        <location evidence="1">Cell membrane</location>
        <topology evidence="1">Multi-pass membrane protein</topology>
    </subcellularLocation>
</comment>
<dbReference type="GO" id="GO:0005886">
    <property type="term" value="C:plasma membrane"/>
    <property type="evidence" value="ECO:0007669"/>
    <property type="project" value="UniProtKB-SubCell"/>
</dbReference>
<feature type="transmembrane region" description="Helical" evidence="7">
    <location>
        <begin position="172"/>
        <end position="191"/>
    </location>
</feature>
<proteinExistence type="inferred from homology"/>
<evidence type="ECO:0000313" key="10">
    <source>
        <dbReference type="Proteomes" id="UP000199051"/>
    </source>
</evidence>
<dbReference type="STRING" id="155974.SAMN04487818_10191"/>
<name>A0A1H9KA55_9PSEU</name>
<dbReference type="RefSeq" id="WP_092774384.1">
    <property type="nucleotide sequence ID" value="NZ_FOGI01000001.1"/>
</dbReference>
<organism evidence="9 10">
    <name type="scientific">Actinokineospora terrae</name>
    <dbReference type="NCBI Taxonomy" id="155974"/>
    <lineage>
        <taxon>Bacteria</taxon>
        <taxon>Bacillati</taxon>
        <taxon>Actinomycetota</taxon>
        <taxon>Actinomycetes</taxon>
        <taxon>Pseudonocardiales</taxon>
        <taxon>Pseudonocardiaceae</taxon>
        <taxon>Actinokineospora</taxon>
    </lineage>
</organism>
<dbReference type="Proteomes" id="UP000199051">
    <property type="component" value="Unassembled WGS sequence"/>
</dbReference>
<protein>
    <submittedName>
        <fullName evidence="9">Type VII secretion integral membrane protein EccD</fullName>
    </submittedName>
</protein>
<feature type="transmembrane region" description="Helical" evidence="7">
    <location>
        <begin position="434"/>
        <end position="456"/>
    </location>
</feature>
<evidence type="ECO:0000256" key="5">
    <source>
        <dbReference type="ARBA" id="ARBA00022989"/>
    </source>
</evidence>
<dbReference type="AlphaFoldDB" id="A0A1H9KA55"/>
<comment type="similarity">
    <text evidence="2">Belongs to the EccD/Snm4 family.</text>
</comment>
<keyword evidence="6 7" id="KW-0472">Membrane</keyword>
<evidence type="ECO:0000256" key="1">
    <source>
        <dbReference type="ARBA" id="ARBA00004651"/>
    </source>
</evidence>
<feature type="transmembrane region" description="Helical" evidence="7">
    <location>
        <begin position="127"/>
        <end position="160"/>
    </location>
</feature>
<dbReference type="InterPro" id="IPR024962">
    <property type="entry name" value="YukD-like"/>
</dbReference>
<dbReference type="PIRSF" id="PIRSF017804">
    <property type="entry name" value="Secretion_EccD1"/>
    <property type="match status" value="1"/>
</dbReference>
<dbReference type="Pfam" id="PF19053">
    <property type="entry name" value="EccD"/>
    <property type="match status" value="1"/>
</dbReference>